<dbReference type="InterPro" id="IPR008928">
    <property type="entry name" value="6-hairpin_glycosidase_sf"/>
</dbReference>
<dbReference type="AlphaFoldDB" id="A0A916XS59"/>
<evidence type="ECO:0000313" key="3">
    <source>
        <dbReference type="EMBL" id="GGC95679.1"/>
    </source>
</evidence>
<dbReference type="InterPro" id="IPR010819">
    <property type="entry name" value="AGE/CE"/>
</dbReference>
<proteinExistence type="inferred from homology"/>
<dbReference type="EMBL" id="BMED01000006">
    <property type="protein sequence ID" value="GGC95679.1"/>
    <property type="molecule type" value="Genomic_DNA"/>
</dbReference>
<dbReference type="Proteomes" id="UP000637423">
    <property type="component" value="Unassembled WGS sequence"/>
</dbReference>
<reference evidence="3" key="1">
    <citation type="journal article" date="2014" name="Int. J. Syst. Evol. Microbiol.">
        <title>Complete genome sequence of Corynebacterium casei LMG S-19264T (=DSM 44701T), isolated from a smear-ripened cheese.</title>
        <authorList>
            <consortium name="US DOE Joint Genome Institute (JGI-PGF)"/>
            <person name="Walter F."/>
            <person name="Albersmeier A."/>
            <person name="Kalinowski J."/>
            <person name="Ruckert C."/>
        </authorList>
    </citation>
    <scope>NUCLEOTIDE SEQUENCE</scope>
    <source>
        <strain evidence="3">CGMCC 1.10998</strain>
    </source>
</reference>
<evidence type="ECO:0000256" key="2">
    <source>
        <dbReference type="ARBA" id="ARBA00023235"/>
    </source>
</evidence>
<evidence type="ECO:0000313" key="4">
    <source>
        <dbReference type="Proteomes" id="UP000637423"/>
    </source>
</evidence>
<dbReference type="GO" id="GO:0005975">
    <property type="term" value="P:carbohydrate metabolic process"/>
    <property type="evidence" value="ECO:0007669"/>
    <property type="project" value="InterPro"/>
</dbReference>
<dbReference type="SUPFAM" id="SSF48208">
    <property type="entry name" value="Six-hairpin glycosidases"/>
    <property type="match status" value="1"/>
</dbReference>
<accession>A0A916XS59</accession>
<gene>
    <name evidence="3" type="ORF">GCM10011396_48840</name>
</gene>
<evidence type="ECO:0008006" key="5">
    <source>
        <dbReference type="Google" id="ProtNLM"/>
    </source>
</evidence>
<dbReference type="InterPro" id="IPR034116">
    <property type="entry name" value="AGE_dom"/>
</dbReference>
<keyword evidence="4" id="KW-1185">Reference proteome</keyword>
<comment type="caution">
    <text evidence="3">The sequence shown here is derived from an EMBL/GenBank/DDBJ whole genome shotgun (WGS) entry which is preliminary data.</text>
</comment>
<dbReference type="GO" id="GO:0016853">
    <property type="term" value="F:isomerase activity"/>
    <property type="evidence" value="ECO:0007669"/>
    <property type="project" value="UniProtKB-KW"/>
</dbReference>
<sequence>MIPDFRSRDMLLSHISHTMRFYHPRCIDPSGGFYHFFMDDGSVYDTSTRHLVSSTRFVFNYAMAYRQFGNADYLNALRHGLDFLRNVHRDSNSGGYAWQLSWQDGKKTVTDGNNHCYGLAFVLLAYSHALTAGVPEAREHVAETFALMEQRFWQPEHGLYADEASADWSVLDSYRGQNANMHACEALLAAYEATGEKQYLHRAETLAHNITVRQAALAGGMIWEHYQADWSVDWEYNLHDKTNIFRPWGYQPGHFTEWAKLLLIMERHADALAGPADWLAPRAAQLFDTALGKAWDDEHGGIFYGFGPQNEICDADKYFWVQAESLAAAAVLAQRTGDDVYWQHYDNIWHYSWRHFVDHQHGAWYRILSADNKKYSAEKSPAGKVDYHTMGACYEVLTVLDRADKSGSRA</sequence>
<dbReference type="Pfam" id="PF07221">
    <property type="entry name" value="GlcNAc_2-epim"/>
    <property type="match status" value="1"/>
</dbReference>
<dbReference type="PANTHER" id="PTHR15108">
    <property type="entry name" value="N-ACYLGLUCOSAMINE-2-EPIMERASE"/>
    <property type="match status" value="1"/>
</dbReference>
<dbReference type="FunFam" id="1.50.10.10:FF:000057">
    <property type="entry name" value="N-acylglucosamine 2-epimerase"/>
    <property type="match status" value="1"/>
</dbReference>
<name>A0A916XS59_9BURK</name>
<dbReference type="InterPro" id="IPR012341">
    <property type="entry name" value="6hp_glycosidase-like_sf"/>
</dbReference>
<comment type="similarity">
    <text evidence="1">Belongs to the N-acylglucosamine 2-epimerase family.</text>
</comment>
<reference evidence="3" key="2">
    <citation type="submission" date="2020-09" db="EMBL/GenBank/DDBJ databases">
        <authorList>
            <person name="Sun Q."/>
            <person name="Zhou Y."/>
        </authorList>
    </citation>
    <scope>NUCLEOTIDE SEQUENCE</scope>
    <source>
        <strain evidence="3">CGMCC 1.10998</strain>
    </source>
</reference>
<keyword evidence="2" id="KW-0413">Isomerase</keyword>
<dbReference type="Gene3D" id="1.50.10.10">
    <property type="match status" value="1"/>
</dbReference>
<evidence type="ECO:0000256" key="1">
    <source>
        <dbReference type="ARBA" id="ARBA00008558"/>
    </source>
</evidence>
<organism evidence="3 4">
    <name type="scientific">Undibacterium terreum</name>
    <dbReference type="NCBI Taxonomy" id="1224302"/>
    <lineage>
        <taxon>Bacteria</taxon>
        <taxon>Pseudomonadati</taxon>
        <taxon>Pseudomonadota</taxon>
        <taxon>Betaproteobacteria</taxon>
        <taxon>Burkholderiales</taxon>
        <taxon>Oxalobacteraceae</taxon>
        <taxon>Undibacterium</taxon>
    </lineage>
</organism>
<dbReference type="CDD" id="cd00249">
    <property type="entry name" value="AGE"/>
    <property type="match status" value="1"/>
</dbReference>
<protein>
    <recommendedName>
        <fullName evidence="5">Mannose or cellobiose epimerase, N-acyl-D-glucosamine 2-epimerase family</fullName>
    </recommendedName>
</protein>
<dbReference type="RefSeq" id="WP_188568754.1">
    <property type="nucleotide sequence ID" value="NZ_BMED01000006.1"/>
</dbReference>